<organism evidence="2 3">
    <name type="scientific">Nonomuraea rosea</name>
    <dbReference type="NCBI Taxonomy" id="638574"/>
    <lineage>
        <taxon>Bacteria</taxon>
        <taxon>Bacillati</taxon>
        <taxon>Actinomycetota</taxon>
        <taxon>Actinomycetes</taxon>
        <taxon>Streptosporangiales</taxon>
        <taxon>Streptosporangiaceae</taxon>
        <taxon>Nonomuraea</taxon>
    </lineage>
</organism>
<dbReference type="EMBL" id="BAABDQ010000059">
    <property type="protein sequence ID" value="GAA3619027.1"/>
    <property type="molecule type" value="Genomic_DNA"/>
</dbReference>
<dbReference type="InterPro" id="IPR011032">
    <property type="entry name" value="GroES-like_sf"/>
</dbReference>
<dbReference type="SUPFAM" id="SSF50129">
    <property type="entry name" value="GroES-like"/>
    <property type="match status" value="1"/>
</dbReference>
<dbReference type="InterPro" id="IPR052733">
    <property type="entry name" value="Chloroplast_QOR"/>
</dbReference>
<dbReference type="InterPro" id="IPR020843">
    <property type="entry name" value="ER"/>
</dbReference>
<proteinExistence type="predicted"/>
<dbReference type="Gene3D" id="3.40.50.720">
    <property type="entry name" value="NAD(P)-binding Rossmann-like Domain"/>
    <property type="match status" value="1"/>
</dbReference>
<comment type="caution">
    <text evidence="2">The sequence shown here is derived from an EMBL/GenBank/DDBJ whole genome shotgun (WGS) entry which is preliminary data.</text>
</comment>
<dbReference type="PANTHER" id="PTHR44013">
    <property type="entry name" value="ZINC-TYPE ALCOHOL DEHYDROGENASE-LIKE PROTEIN C16A3.02C"/>
    <property type="match status" value="1"/>
</dbReference>
<keyword evidence="3" id="KW-1185">Reference proteome</keyword>
<dbReference type="InterPro" id="IPR036291">
    <property type="entry name" value="NAD(P)-bd_dom_sf"/>
</dbReference>
<reference evidence="3" key="1">
    <citation type="journal article" date="2019" name="Int. J. Syst. Evol. Microbiol.">
        <title>The Global Catalogue of Microorganisms (GCM) 10K type strain sequencing project: providing services to taxonomists for standard genome sequencing and annotation.</title>
        <authorList>
            <consortium name="The Broad Institute Genomics Platform"/>
            <consortium name="The Broad Institute Genome Sequencing Center for Infectious Disease"/>
            <person name="Wu L."/>
            <person name="Ma J."/>
        </authorList>
    </citation>
    <scope>NUCLEOTIDE SEQUENCE [LARGE SCALE GENOMIC DNA]</scope>
    <source>
        <strain evidence="3">JCM 17326</strain>
    </source>
</reference>
<dbReference type="PANTHER" id="PTHR44013:SF1">
    <property type="entry name" value="ZINC-TYPE ALCOHOL DEHYDROGENASE-LIKE PROTEIN C16A3.02C"/>
    <property type="match status" value="1"/>
</dbReference>
<dbReference type="Pfam" id="PF13602">
    <property type="entry name" value="ADH_zinc_N_2"/>
    <property type="match status" value="1"/>
</dbReference>
<dbReference type="SMART" id="SM00829">
    <property type="entry name" value="PKS_ER"/>
    <property type="match status" value="1"/>
</dbReference>
<dbReference type="RefSeq" id="WP_345578364.1">
    <property type="nucleotide sequence ID" value="NZ_BAABDQ010000059.1"/>
</dbReference>
<name>A0ABP6ZUF7_9ACTN</name>
<dbReference type="Proteomes" id="UP001500630">
    <property type="component" value="Unassembled WGS sequence"/>
</dbReference>
<evidence type="ECO:0000313" key="2">
    <source>
        <dbReference type="EMBL" id="GAA3619027.1"/>
    </source>
</evidence>
<dbReference type="Pfam" id="PF08240">
    <property type="entry name" value="ADH_N"/>
    <property type="match status" value="1"/>
</dbReference>
<accession>A0ABP6ZUF7</accession>
<sequence>MTTDHTTTMRAIVQDGYGAPERVLRAEHIGRPRPGPGEVLVRVRATSVNTPDWSTVAGVPYVLRLGTGLRRPSRPIRGSDLAGVVEAAGPGVSDLRPGDEVLGSVWSRGSRAGTFAQYAIAPAAQLVAKPAGLGFEEAAASVMTGLTALAAMREVGGAGPGTRVLINGASGGVGTMAVQIARSLGAEVTGVCGTRNAELVRSLGADHVIDYTEQDYTRLERRFDVILDNVMNRPPAATARLLAPGGVFIPNSIGSSGRLLAGLPRTAQAALLRKGKLITFTVNRERLGALVRLLESGQVRVVIDAAYPLEEAAGAVAHMLGHHARGKVAITV</sequence>
<protein>
    <submittedName>
        <fullName evidence="2">NAD(P)-dependent alcohol dehydrogenase</fullName>
    </submittedName>
</protein>
<dbReference type="Gene3D" id="3.90.180.10">
    <property type="entry name" value="Medium-chain alcohol dehydrogenases, catalytic domain"/>
    <property type="match status" value="1"/>
</dbReference>
<evidence type="ECO:0000259" key="1">
    <source>
        <dbReference type="SMART" id="SM00829"/>
    </source>
</evidence>
<dbReference type="InterPro" id="IPR013154">
    <property type="entry name" value="ADH-like_N"/>
</dbReference>
<feature type="domain" description="Enoyl reductase (ER)" evidence="1">
    <location>
        <begin position="18"/>
        <end position="330"/>
    </location>
</feature>
<dbReference type="SUPFAM" id="SSF51735">
    <property type="entry name" value="NAD(P)-binding Rossmann-fold domains"/>
    <property type="match status" value="1"/>
</dbReference>
<evidence type="ECO:0000313" key="3">
    <source>
        <dbReference type="Proteomes" id="UP001500630"/>
    </source>
</evidence>
<gene>
    <name evidence="2" type="ORF">GCM10022419_125680</name>
</gene>
<dbReference type="CDD" id="cd08267">
    <property type="entry name" value="MDR1"/>
    <property type="match status" value="1"/>
</dbReference>